<accession>A0A927CRD1</accession>
<reference evidence="3" key="1">
    <citation type="submission" date="2020-09" db="EMBL/GenBank/DDBJ databases">
        <title>A novel bacterium of genus Paenibacillus, isolated from South China Sea.</title>
        <authorList>
            <person name="Huang H."/>
            <person name="Mo K."/>
            <person name="Hu Y."/>
        </authorList>
    </citation>
    <scope>NUCLEOTIDE SEQUENCE</scope>
    <source>
        <strain evidence="3">IB182493</strain>
    </source>
</reference>
<dbReference type="InterPro" id="IPR007527">
    <property type="entry name" value="Znf_SWIM"/>
</dbReference>
<dbReference type="AlphaFoldDB" id="A0A927CRD1"/>
<comment type="caution">
    <text evidence="3">The sequence shown here is derived from an EMBL/GenBank/DDBJ whole genome shotgun (WGS) entry which is preliminary data.</text>
</comment>
<keyword evidence="1" id="KW-0479">Metal-binding</keyword>
<dbReference type="Proteomes" id="UP000632125">
    <property type="component" value="Unassembled WGS sequence"/>
</dbReference>
<dbReference type="PROSITE" id="PS50966">
    <property type="entry name" value="ZF_SWIM"/>
    <property type="match status" value="1"/>
</dbReference>
<evidence type="ECO:0000313" key="3">
    <source>
        <dbReference type="EMBL" id="MBD2870521.1"/>
    </source>
</evidence>
<feature type="domain" description="SWIM-type" evidence="2">
    <location>
        <begin position="48"/>
        <end position="86"/>
    </location>
</feature>
<dbReference type="Pfam" id="PF04434">
    <property type="entry name" value="SWIM"/>
    <property type="match status" value="1"/>
</dbReference>
<evidence type="ECO:0000313" key="4">
    <source>
        <dbReference type="Proteomes" id="UP000632125"/>
    </source>
</evidence>
<keyword evidence="4" id="KW-1185">Reference proteome</keyword>
<protein>
    <submittedName>
        <fullName evidence="3">SWIM zinc finger family protein</fullName>
    </submittedName>
</protein>
<keyword evidence="1" id="KW-0863">Zinc-finger</keyword>
<proteinExistence type="predicted"/>
<gene>
    <name evidence="3" type="ORF">IDH41_18225</name>
</gene>
<dbReference type="EMBL" id="JACXIY010000021">
    <property type="protein sequence ID" value="MBD2870521.1"/>
    <property type="molecule type" value="Genomic_DNA"/>
</dbReference>
<keyword evidence="1" id="KW-0862">Zinc</keyword>
<sequence length="181" mass="20584">MNIYHFKDQIDRTILARGYEYYTDGYVIEVSAHGDNCYTILVEGSELYEVEVRLDGSGRIVHSECDCPYDYGPVCKHEAAAYYELLDILDSDSELVQGKAVKQPDLKEVLTALPKERLIEIIAEIARQNTVLRNQLLLTYSQDGDDRELDKCKRLIASIVNKYTGREGLSATGKRDVLQTR</sequence>
<name>A0A927CRD1_9BACL</name>
<organism evidence="3 4">
    <name type="scientific">Paenibacillus arenilitoris</name>
    <dbReference type="NCBI Taxonomy" id="2772299"/>
    <lineage>
        <taxon>Bacteria</taxon>
        <taxon>Bacillati</taxon>
        <taxon>Bacillota</taxon>
        <taxon>Bacilli</taxon>
        <taxon>Bacillales</taxon>
        <taxon>Paenibacillaceae</taxon>
        <taxon>Paenibacillus</taxon>
    </lineage>
</organism>
<evidence type="ECO:0000259" key="2">
    <source>
        <dbReference type="PROSITE" id="PS50966"/>
    </source>
</evidence>
<dbReference type="GO" id="GO:0008270">
    <property type="term" value="F:zinc ion binding"/>
    <property type="evidence" value="ECO:0007669"/>
    <property type="project" value="UniProtKB-KW"/>
</dbReference>
<dbReference type="RefSeq" id="WP_190863525.1">
    <property type="nucleotide sequence ID" value="NZ_JACXIY010000021.1"/>
</dbReference>
<evidence type="ECO:0000256" key="1">
    <source>
        <dbReference type="PROSITE-ProRule" id="PRU00325"/>
    </source>
</evidence>